<evidence type="ECO:0000313" key="4">
    <source>
        <dbReference type="Proteomes" id="UP000663203"/>
    </source>
</evidence>
<gene>
    <name evidence="3" type="ORF">J0X25_09590</name>
</gene>
<dbReference type="KEGG" id="hakz:J0X25_09590"/>
<dbReference type="CDD" id="cd06345">
    <property type="entry name" value="PBP1_ABC_ligand_binding-like"/>
    <property type="match status" value="1"/>
</dbReference>
<sequence>MNRRQFVGLAGIGATASVAGCLGIGGSDSSGGGITIGSLAFKPESAPQGTAQKQAAELAVQELNDDGGVLGEDVELLVENTQGEAETASNRYVELVYEQEVDVTTGVFRTEVMKGIMSDIAEHETIHMSGGHTSPEIAEMLAEDYETYKYQFRPYGNATRWIASIADMAGHMNEQGEWDRIALLNEEFDWTQSFTQVLPGLLEEQGLEVVFNERYPASTENFTPFFDGIESEEADAVVMGQAHTAAPALVQWRNEEREFAVCGQISQIVDPGSYERFDGTPQYAISNAPAVHTAELSEKTKPFAESYYEEFGVYPNDAFAYATYDGLKMWADVVEQVESTDAADIVPALAEASFEGTRGTIEFNGKDHEYPHDAKFGEDYLRRVNFQWQDTDGEGLQQVIHPEDLSTSDYRRPSWF</sequence>
<accession>A0A8A2VB34</accession>
<dbReference type="InterPro" id="IPR051010">
    <property type="entry name" value="BCAA_transport"/>
</dbReference>
<name>A0A8A2VB34_9EURY</name>
<dbReference type="SUPFAM" id="SSF53822">
    <property type="entry name" value="Periplasmic binding protein-like I"/>
    <property type="match status" value="1"/>
</dbReference>
<organism evidence="3 4">
    <name type="scientific">Haloterrigena alkaliphila</name>
    <dbReference type="NCBI Taxonomy" id="2816475"/>
    <lineage>
        <taxon>Archaea</taxon>
        <taxon>Methanobacteriati</taxon>
        <taxon>Methanobacteriota</taxon>
        <taxon>Stenosarchaea group</taxon>
        <taxon>Halobacteria</taxon>
        <taxon>Halobacteriales</taxon>
        <taxon>Natrialbaceae</taxon>
        <taxon>Haloterrigena</taxon>
    </lineage>
</organism>
<dbReference type="PANTHER" id="PTHR30483:SF6">
    <property type="entry name" value="PERIPLASMIC BINDING PROTEIN OF ABC TRANSPORTER FOR NATURAL AMINO ACIDS"/>
    <property type="match status" value="1"/>
</dbReference>
<dbReference type="EMBL" id="CP071462">
    <property type="protein sequence ID" value="QSW97674.1"/>
    <property type="molecule type" value="Genomic_DNA"/>
</dbReference>
<dbReference type="Proteomes" id="UP000663203">
    <property type="component" value="Chromosome"/>
</dbReference>
<keyword evidence="4" id="KW-1185">Reference proteome</keyword>
<proteinExistence type="predicted"/>
<dbReference type="RefSeq" id="WP_207287236.1">
    <property type="nucleotide sequence ID" value="NZ_CP071462.1"/>
</dbReference>
<evidence type="ECO:0000256" key="1">
    <source>
        <dbReference type="ARBA" id="ARBA00022729"/>
    </source>
</evidence>
<keyword evidence="1" id="KW-0732">Signal</keyword>
<reference evidence="3 4" key="1">
    <citation type="submission" date="2021-03" db="EMBL/GenBank/DDBJ databases">
        <title>Haloterrigena longa sp. nov. and Haloterrigena limicola sp. nov., extremely halophilic archaea isolated from a salt lake.</title>
        <authorList>
            <person name="Henglin C."/>
        </authorList>
    </citation>
    <scope>NUCLEOTIDE SEQUENCE [LARGE SCALE GENOMIC DNA]</scope>
    <source>
        <strain evidence="3 4">KZCA68</strain>
    </source>
</reference>
<dbReference type="InterPro" id="IPR028081">
    <property type="entry name" value="Leu-bd"/>
</dbReference>
<dbReference type="PROSITE" id="PS51257">
    <property type="entry name" value="PROKAR_LIPOPROTEIN"/>
    <property type="match status" value="1"/>
</dbReference>
<evidence type="ECO:0000259" key="2">
    <source>
        <dbReference type="Pfam" id="PF13458"/>
    </source>
</evidence>
<dbReference type="AlphaFoldDB" id="A0A8A2VB34"/>
<evidence type="ECO:0000313" key="3">
    <source>
        <dbReference type="EMBL" id="QSW97674.1"/>
    </source>
</evidence>
<protein>
    <submittedName>
        <fullName evidence="3">ABC transporter substrate-binding protein</fullName>
    </submittedName>
</protein>
<dbReference type="Gene3D" id="3.40.50.2300">
    <property type="match status" value="2"/>
</dbReference>
<feature type="domain" description="Leucine-binding protein" evidence="2">
    <location>
        <begin position="45"/>
        <end position="376"/>
    </location>
</feature>
<dbReference type="InterPro" id="IPR028082">
    <property type="entry name" value="Peripla_BP_I"/>
</dbReference>
<dbReference type="Pfam" id="PF13458">
    <property type="entry name" value="Peripla_BP_6"/>
    <property type="match status" value="1"/>
</dbReference>
<dbReference type="GeneID" id="63187557"/>
<dbReference type="PANTHER" id="PTHR30483">
    <property type="entry name" value="LEUCINE-SPECIFIC-BINDING PROTEIN"/>
    <property type="match status" value="1"/>
</dbReference>